<evidence type="ECO:0000313" key="2">
    <source>
        <dbReference type="Proteomes" id="UP000688947"/>
    </source>
</evidence>
<dbReference type="Proteomes" id="UP000688947">
    <property type="component" value="Unassembled WGS sequence"/>
</dbReference>
<comment type="caution">
    <text evidence="1">The sequence shown here is derived from an EMBL/GenBank/DDBJ whole genome shotgun (WGS) entry which is preliminary data.</text>
</comment>
<evidence type="ECO:0000313" key="1">
    <source>
        <dbReference type="EMBL" id="KAG6945214.1"/>
    </source>
</evidence>
<dbReference type="VEuPathDB" id="FungiDB:PC110_g14296"/>
<reference evidence="1" key="1">
    <citation type="submission" date="2021-01" db="EMBL/GenBank/DDBJ databases">
        <title>Phytophthora aleatoria, a newly-described species from Pinus radiata is distinct from Phytophthora cactorum isolates based on comparative genomics.</title>
        <authorList>
            <person name="Mcdougal R."/>
            <person name="Panda P."/>
            <person name="Williams N."/>
            <person name="Studholme D.J."/>
        </authorList>
    </citation>
    <scope>NUCLEOTIDE SEQUENCE</scope>
    <source>
        <strain evidence="1">NZFS 3830</strain>
    </source>
</reference>
<organism evidence="1 2">
    <name type="scientific">Phytophthora cactorum</name>
    <dbReference type="NCBI Taxonomy" id="29920"/>
    <lineage>
        <taxon>Eukaryota</taxon>
        <taxon>Sar</taxon>
        <taxon>Stramenopiles</taxon>
        <taxon>Oomycota</taxon>
        <taxon>Peronosporomycetes</taxon>
        <taxon>Peronosporales</taxon>
        <taxon>Peronosporaceae</taxon>
        <taxon>Phytophthora</taxon>
    </lineage>
</organism>
<dbReference type="EMBL" id="JAENGZ010002018">
    <property type="protein sequence ID" value="KAG6945214.1"/>
    <property type="molecule type" value="Genomic_DNA"/>
</dbReference>
<protein>
    <submittedName>
        <fullName evidence="1">Uncharacterized protein</fullName>
    </submittedName>
</protein>
<dbReference type="AlphaFoldDB" id="A0A8T1TTA7"/>
<accession>A0A8T1TTA7</accession>
<sequence>MPPSKISKALDRVARLVTSDTATRTDFLRLLGSLRHVCSCLRAAKPFYQRVHSAAKHAPRLGRVPLTRAVQHDLRWFRAILLHSHRSGLPLAMFCELPPVSIHLHMDASDEGLAVLDSDHRRYAQLQFDDEERPSFTGRRTASTSMSVSSSVRRWPQYMGQCVDSVKFKRHHTRSCLVRQRKCSLVDQQSRSRQCVWSGTHSRNWV</sequence>
<dbReference type="OrthoDB" id="126233at2759"/>
<gene>
    <name evidence="1" type="ORF">JG687_00017418</name>
</gene>
<name>A0A8T1TTA7_9STRA</name>
<proteinExistence type="predicted"/>